<gene>
    <name evidence="1" type="ORF">UFOPK3785_01969</name>
</gene>
<dbReference type="AlphaFoldDB" id="A0A6J7LC50"/>
<evidence type="ECO:0000313" key="1">
    <source>
        <dbReference type="EMBL" id="CAB4965998.1"/>
    </source>
</evidence>
<dbReference type="EMBL" id="CAFBNJ010000164">
    <property type="protein sequence ID" value="CAB4965998.1"/>
    <property type="molecule type" value="Genomic_DNA"/>
</dbReference>
<name>A0A6J7LC50_9ZZZZ</name>
<protein>
    <submittedName>
        <fullName evidence="1">Unannotated protein</fullName>
    </submittedName>
</protein>
<organism evidence="1">
    <name type="scientific">freshwater metagenome</name>
    <dbReference type="NCBI Taxonomy" id="449393"/>
    <lineage>
        <taxon>unclassified sequences</taxon>
        <taxon>metagenomes</taxon>
        <taxon>ecological metagenomes</taxon>
    </lineage>
</organism>
<sequence>MFLSSSSRTTRSIVRFAIRAANVRSKIRRWLMGLARVASLKRSGTTKSQFRLAILFCLIANVASSAIAARALPKTLLVIRSFTSFIAATTPKSTPSPMNHLRRTSAATPCRFARWVRSRPRPIASRPVLGILRPPNPHAKPVRLAVVSQSIPHAIRSNVLPVSISIRSTGAGSATRVVSQAKLLLQTLDSPNRSCATVPTLSPPSGPMH</sequence>
<reference evidence="1" key="1">
    <citation type="submission" date="2020-05" db="EMBL/GenBank/DDBJ databases">
        <authorList>
            <person name="Chiriac C."/>
            <person name="Salcher M."/>
            <person name="Ghai R."/>
            <person name="Kavagutti S V."/>
        </authorList>
    </citation>
    <scope>NUCLEOTIDE SEQUENCE</scope>
</reference>
<proteinExistence type="predicted"/>
<accession>A0A6J7LC50</accession>